<feature type="compositionally biased region" description="Polar residues" evidence="1">
    <location>
        <begin position="35"/>
        <end position="47"/>
    </location>
</feature>
<dbReference type="AlphaFoldDB" id="A0A6J4UVP1"/>
<proteinExistence type="predicted"/>
<sequence>MKRSIASPLAGAHLARRVRTSGTGPIAAIFSVASCQGPSRHPTTGPASEQPPIDSARAARRGGRRSEDDVD</sequence>
<reference evidence="2" key="1">
    <citation type="submission" date="2020-02" db="EMBL/GenBank/DDBJ databases">
        <authorList>
            <person name="Meier V. D."/>
        </authorList>
    </citation>
    <scope>NUCLEOTIDE SEQUENCE</scope>
    <source>
        <strain evidence="2">AVDCRST_MAG19</strain>
    </source>
</reference>
<gene>
    <name evidence="2" type="ORF">AVDCRST_MAG19-1869</name>
</gene>
<feature type="region of interest" description="Disordered" evidence="1">
    <location>
        <begin position="35"/>
        <end position="71"/>
    </location>
</feature>
<name>A0A6J4UVP1_9BACT</name>
<dbReference type="PROSITE" id="PS51257">
    <property type="entry name" value="PROKAR_LIPOPROTEIN"/>
    <property type="match status" value="1"/>
</dbReference>
<organism evidence="2">
    <name type="scientific">uncultured Thermomicrobiales bacterium</name>
    <dbReference type="NCBI Taxonomy" id="1645740"/>
    <lineage>
        <taxon>Bacteria</taxon>
        <taxon>Pseudomonadati</taxon>
        <taxon>Thermomicrobiota</taxon>
        <taxon>Thermomicrobia</taxon>
        <taxon>Thermomicrobiales</taxon>
        <taxon>environmental samples</taxon>
    </lineage>
</organism>
<dbReference type="EMBL" id="CADCWL010000081">
    <property type="protein sequence ID" value="CAA9561846.1"/>
    <property type="molecule type" value="Genomic_DNA"/>
</dbReference>
<accession>A0A6J4UVP1</accession>
<evidence type="ECO:0000313" key="2">
    <source>
        <dbReference type="EMBL" id="CAA9561846.1"/>
    </source>
</evidence>
<protein>
    <submittedName>
        <fullName evidence="2">Uncharacterized protein</fullName>
    </submittedName>
</protein>
<evidence type="ECO:0000256" key="1">
    <source>
        <dbReference type="SAM" id="MobiDB-lite"/>
    </source>
</evidence>